<evidence type="ECO:0000256" key="1">
    <source>
        <dbReference type="SAM" id="MobiDB-lite"/>
    </source>
</evidence>
<dbReference type="GO" id="GO:0005524">
    <property type="term" value="F:ATP binding"/>
    <property type="evidence" value="ECO:0007669"/>
    <property type="project" value="InterPro"/>
</dbReference>
<dbReference type="InterPro" id="IPR003959">
    <property type="entry name" value="ATPase_AAA_core"/>
</dbReference>
<dbReference type="GO" id="GO:0016887">
    <property type="term" value="F:ATP hydrolysis activity"/>
    <property type="evidence" value="ECO:0007669"/>
    <property type="project" value="InterPro"/>
</dbReference>
<dbReference type="InterPro" id="IPR003593">
    <property type="entry name" value="AAA+_ATPase"/>
</dbReference>
<protein>
    <recommendedName>
        <fullName evidence="2">AAA+ ATPase domain-containing protein</fullName>
    </recommendedName>
</protein>
<name>A0A8H6CX93_9HYPO</name>
<dbReference type="GO" id="GO:1990275">
    <property type="term" value="F:preribosome binding"/>
    <property type="evidence" value="ECO:0007669"/>
    <property type="project" value="TreeGrafter"/>
</dbReference>
<dbReference type="InterPro" id="IPR027417">
    <property type="entry name" value="P-loop_NTPase"/>
</dbReference>
<dbReference type="SMART" id="SM00382">
    <property type="entry name" value="AAA"/>
    <property type="match status" value="1"/>
</dbReference>
<dbReference type="AlphaFoldDB" id="A0A8H6CX93"/>
<dbReference type="GO" id="GO:0003723">
    <property type="term" value="F:RNA binding"/>
    <property type="evidence" value="ECO:0007669"/>
    <property type="project" value="TreeGrafter"/>
</dbReference>
<dbReference type="InterPro" id="IPR050168">
    <property type="entry name" value="AAA_ATPase_domain"/>
</dbReference>
<dbReference type="PANTHER" id="PTHR23077">
    <property type="entry name" value="AAA-FAMILY ATPASE"/>
    <property type="match status" value="1"/>
</dbReference>
<gene>
    <name evidence="3" type="ORF">FGLOB1_14028</name>
</gene>
<dbReference type="Gene3D" id="3.40.50.300">
    <property type="entry name" value="P-loop containing nucleotide triphosphate hydrolases"/>
    <property type="match status" value="1"/>
</dbReference>
<feature type="compositionally biased region" description="Polar residues" evidence="1">
    <location>
        <begin position="43"/>
        <end position="59"/>
    </location>
</feature>
<evidence type="ECO:0000313" key="3">
    <source>
        <dbReference type="EMBL" id="KAF5695412.1"/>
    </source>
</evidence>
<dbReference type="CDD" id="cd19481">
    <property type="entry name" value="RecA-like_protease"/>
    <property type="match status" value="1"/>
</dbReference>
<organism evidence="3 4">
    <name type="scientific">Fusarium globosum</name>
    <dbReference type="NCBI Taxonomy" id="78864"/>
    <lineage>
        <taxon>Eukaryota</taxon>
        <taxon>Fungi</taxon>
        <taxon>Dikarya</taxon>
        <taxon>Ascomycota</taxon>
        <taxon>Pezizomycotina</taxon>
        <taxon>Sordariomycetes</taxon>
        <taxon>Hypocreomycetidae</taxon>
        <taxon>Hypocreales</taxon>
        <taxon>Nectriaceae</taxon>
        <taxon>Fusarium</taxon>
        <taxon>Fusarium fujikuroi species complex</taxon>
    </lineage>
</organism>
<dbReference type="Pfam" id="PF00004">
    <property type="entry name" value="AAA"/>
    <property type="match status" value="1"/>
</dbReference>
<dbReference type="Proteomes" id="UP000532311">
    <property type="component" value="Unassembled WGS sequence"/>
</dbReference>
<feature type="compositionally biased region" description="Polar residues" evidence="1">
    <location>
        <begin position="1"/>
        <end position="26"/>
    </location>
</feature>
<reference evidence="3 4" key="1">
    <citation type="submission" date="2020-05" db="EMBL/GenBank/DDBJ databases">
        <title>Identification and distribution of gene clusters putatively required for synthesis of sphingolipid metabolism inhibitors in phylogenetically diverse species of the filamentous fungus Fusarium.</title>
        <authorList>
            <person name="Kim H.-S."/>
            <person name="Busman M."/>
            <person name="Brown D.W."/>
            <person name="Divon H."/>
            <person name="Uhlig S."/>
            <person name="Proctor R.H."/>
        </authorList>
    </citation>
    <scope>NUCLEOTIDE SEQUENCE [LARGE SCALE GENOMIC DNA]</scope>
    <source>
        <strain evidence="3 4">NRRL 26131</strain>
    </source>
</reference>
<feature type="domain" description="AAA+ ATPase" evidence="2">
    <location>
        <begin position="288"/>
        <end position="415"/>
    </location>
</feature>
<sequence length="531" mass="59872">MSSRRTSTLPGSSTQQRLLQNPTTRLPTHKMPDAQKHEHTSPYRANSESAISKPTSSQALPFRSLRPVPDGDGATSSYFEHSNGKRINTDLVFTAALKKQYPELNLVVVPQDGDIGSPCNLLAFAGAGYATVTPIQDKGDLPSSLEWTIYLPPARRMDGNKGGLAEAPIFGKFLYQWEGAEFIVYLADGRDGSSSYPALKNYYILTSDVYKADQLVLTVGSWGSDLHNEVWVFDQGFFHKDRELWESAQKSTWDAVILDEDMKKSLINDHISFFESRQTYEGLGVPWKRGIIYHGPPGNGKTISIKATMHMLADRAPPVPTVYVRSLESWMGPQGSLYEIFQKAREFAPCYLVFEDIDSLVTPDVRSYFLNEVDGLKQNDGIFIIASTNHLELLDPGIAKRPSRFDRKYYFPDPNIDQREAYCRFWQKKLKPNKEIEFPDKLCRAIAEITDKFSFAYIQEAFVATLLAIARRSKTKPTVEVSAEPWVLVSDESGADLASDNGELDRLELWVEIKKQIEILREGIEEEQEAS</sequence>
<accession>A0A8H6CX93</accession>
<feature type="compositionally biased region" description="Basic and acidic residues" evidence="1">
    <location>
        <begin position="30"/>
        <end position="41"/>
    </location>
</feature>
<evidence type="ECO:0000313" key="4">
    <source>
        <dbReference type="Proteomes" id="UP000532311"/>
    </source>
</evidence>
<keyword evidence="4" id="KW-1185">Reference proteome</keyword>
<dbReference type="GO" id="GO:0005634">
    <property type="term" value="C:nucleus"/>
    <property type="evidence" value="ECO:0007669"/>
    <property type="project" value="TreeGrafter"/>
</dbReference>
<evidence type="ECO:0000259" key="2">
    <source>
        <dbReference type="SMART" id="SM00382"/>
    </source>
</evidence>
<comment type="caution">
    <text evidence="3">The sequence shown here is derived from an EMBL/GenBank/DDBJ whole genome shotgun (WGS) entry which is preliminary data.</text>
</comment>
<dbReference type="SUPFAM" id="SSF52540">
    <property type="entry name" value="P-loop containing nucleoside triphosphate hydrolases"/>
    <property type="match status" value="1"/>
</dbReference>
<dbReference type="PANTHER" id="PTHR23077:SF132">
    <property type="entry name" value="ATP-DEPENDENT ZN PROTEASE"/>
    <property type="match status" value="1"/>
</dbReference>
<feature type="region of interest" description="Disordered" evidence="1">
    <location>
        <begin position="1"/>
        <end position="81"/>
    </location>
</feature>
<dbReference type="GO" id="GO:0042254">
    <property type="term" value="P:ribosome biogenesis"/>
    <property type="evidence" value="ECO:0007669"/>
    <property type="project" value="TreeGrafter"/>
</dbReference>
<proteinExistence type="predicted"/>
<dbReference type="EMBL" id="JAAQPF010000971">
    <property type="protein sequence ID" value="KAF5695412.1"/>
    <property type="molecule type" value="Genomic_DNA"/>
</dbReference>